<evidence type="ECO:0000259" key="1">
    <source>
        <dbReference type="Pfam" id="PF26593"/>
    </source>
</evidence>
<dbReference type="Pfam" id="PF26593">
    <property type="entry name" value="TraC-like"/>
    <property type="match status" value="1"/>
</dbReference>
<comment type="caution">
    <text evidence="2">The sequence shown here is derived from an EMBL/GenBank/DDBJ whole genome shotgun (WGS) entry which is preliminary data.</text>
</comment>
<protein>
    <recommendedName>
        <fullName evidence="1">TraC-like domain-containing protein</fullName>
    </recommendedName>
</protein>
<evidence type="ECO:0000313" key="3">
    <source>
        <dbReference type="Proteomes" id="UP000228777"/>
    </source>
</evidence>
<organism evidence="2 3">
    <name type="scientific">bacterium (Candidatus Gribaldobacteria) CG07_land_8_20_14_0_80_33_18</name>
    <dbReference type="NCBI Taxonomy" id="2014272"/>
    <lineage>
        <taxon>Bacteria</taxon>
        <taxon>Candidatus Gribaldobacteria</taxon>
    </lineage>
</organism>
<sequence length="209" mass="24563">MYPATQQFLEFSEIKEGVVILKDKSMRGILMVSSINFALKSEEEQNALIYQFQNFLNSLDFPCQIIVRSRRLNITGYFEKLKELEQKQKNELLKIQTAEYRKFIESLVEAGSIMRKEFYVVVPFFLSEIAGAGFSILKGKTFQISEDNFRRCKEQLWQRMEFTAMGLHRCGLNAIPLTTLELIELFWSWHHPQEAEQGYYPQIIPELIK</sequence>
<accession>A0A2M6Z3L3</accession>
<dbReference type="Proteomes" id="UP000228777">
    <property type="component" value="Unassembled WGS sequence"/>
</dbReference>
<dbReference type="InterPro" id="IPR058596">
    <property type="entry name" value="TraC-like_dom"/>
</dbReference>
<feature type="domain" description="TraC-like" evidence="1">
    <location>
        <begin position="17"/>
        <end position="129"/>
    </location>
</feature>
<reference evidence="3" key="1">
    <citation type="submission" date="2017-09" db="EMBL/GenBank/DDBJ databases">
        <title>Depth-based differentiation of microbial function through sediment-hosted aquifers and enrichment of novel symbionts in the deep terrestrial subsurface.</title>
        <authorList>
            <person name="Probst A.J."/>
            <person name="Ladd B."/>
            <person name="Jarett J.K."/>
            <person name="Geller-Mcgrath D.E."/>
            <person name="Sieber C.M.K."/>
            <person name="Emerson J.B."/>
            <person name="Anantharaman K."/>
            <person name="Thomas B.C."/>
            <person name="Malmstrom R."/>
            <person name="Stieglmeier M."/>
            <person name="Klingl A."/>
            <person name="Woyke T."/>
            <person name="Ryan C.M."/>
            <person name="Banfield J.F."/>
        </authorList>
    </citation>
    <scope>NUCLEOTIDE SEQUENCE [LARGE SCALE GENOMIC DNA]</scope>
</reference>
<dbReference type="AlphaFoldDB" id="A0A2M6Z3L3"/>
<name>A0A2M6Z3L3_9BACT</name>
<gene>
    <name evidence="2" type="ORF">COS93_01125</name>
</gene>
<evidence type="ECO:0000313" key="2">
    <source>
        <dbReference type="EMBL" id="PIU46994.1"/>
    </source>
</evidence>
<dbReference type="EMBL" id="PEWP01000019">
    <property type="protein sequence ID" value="PIU46994.1"/>
    <property type="molecule type" value="Genomic_DNA"/>
</dbReference>
<proteinExistence type="predicted"/>